<dbReference type="GO" id="GO:0006511">
    <property type="term" value="P:ubiquitin-dependent protein catabolic process"/>
    <property type="evidence" value="ECO:0007669"/>
    <property type="project" value="TreeGrafter"/>
</dbReference>
<proteinExistence type="predicted"/>
<sequence length="138" mass="15301">MPDPGTICVVASFALFEMAVGVIISFLVRQSDEQRLGQEREDEAKLSDAIKQLDERCYGDERCSAADECSICLGRYEADDKVRRLKCGHEYHSECIEQWARCKGLDAACPLCTRPLFPPRTCAPPIVSSQSAPAITML</sequence>
<protein>
    <recommendedName>
        <fullName evidence="6">RING-type domain-containing protein</fullName>
    </recommendedName>
</protein>
<dbReference type="RefSeq" id="XP_005766152.1">
    <property type="nucleotide sequence ID" value="XM_005766095.1"/>
</dbReference>
<evidence type="ECO:0000256" key="2">
    <source>
        <dbReference type="ARBA" id="ARBA00022771"/>
    </source>
</evidence>
<evidence type="ECO:0000256" key="4">
    <source>
        <dbReference type="PROSITE-ProRule" id="PRU00175"/>
    </source>
</evidence>
<dbReference type="KEGG" id="ehx:EMIHUDRAFT_246659"/>
<keyword evidence="5" id="KW-1133">Transmembrane helix</keyword>
<reference evidence="7" key="2">
    <citation type="submission" date="2024-10" db="UniProtKB">
        <authorList>
            <consortium name="EnsemblProtists"/>
        </authorList>
    </citation>
    <scope>IDENTIFICATION</scope>
</reference>
<dbReference type="PANTHER" id="PTHR45931">
    <property type="entry name" value="SI:CH211-59O9.10"/>
    <property type="match status" value="1"/>
</dbReference>
<dbReference type="GO" id="GO:0008270">
    <property type="term" value="F:zinc ion binding"/>
    <property type="evidence" value="ECO:0007669"/>
    <property type="project" value="UniProtKB-KW"/>
</dbReference>
<dbReference type="GeneID" id="17259867"/>
<dbReference type="GO" id="GO:0061630">
    <property type="term" value="F:ubiquitin protein ligase activity"/>
    <property type="evidence" value="ECO:0007669"/>
    <property type="project" value="TreeGrafter"/>
</dbReference>
<evidence type="ECO:0000256" key="3">
    <source>
        <dbReference type="ARBA" id="ARBA00022833"/>
    </source>
</evidence>
<reference evidence="8" key="1">
    <citation type="journal article" date="2013" name="Nature">
        <title>Pan genome of the phytoplankton Emiliania underpins its global distribution.</title>
        <authorList>
            <person name="Read B.A."/>
            <person name="Kegel J."/>
            <person name="Klute M.J."/>
            <person name="Kuo A."/>
            <person name="Lefebvre S.C."/>
            <person name="Maumus F."/>
            <person name="Mayer C."/>
            <person name="Miller J."/>
            <person name="Monier A."/>
            <person name="Salamov A."/>
            <person name="Young J."/>
            <person name="Aguilar M."/>
            <person name="Claverie J.M."/>
            <person name="Frickenhaus S."/>
            <person name="Gonzalez K."/>
            <person name="Herman E.K."/>
            <person name="Lin Y.C."/>
            <person name="Napier J."/>
            <person name="Ogata H."/>
            <person name="Sarno A.F."/>
            <person name="Shmutz J."/>
            <person name="Schroeder D."/>
            <person name="de Vargas C."/>
            <person name="Verret F."/>
            <person name="von Dassow P."/>
            <person name="Valentin K."/>
            <person name="Van de Peer Y."/>
            <person name="Wheeler G."/>
            <person name="Dacks J.B."/>
            <person name="Delwiche C.F."/>
            <person name="Dyhrman S.T."/>
            <person name="Glockner G."/>
            <person name="John U."/>
            <person name="Richards T."/>
            <person name="Worden A.Z."/>
            <person name="Zhang X."/>
            <person name="Grigoriev I.V."/>
            <person name="Allen A.E."/>
            <person name="Bidle K."/>
            <person name="Borodovsky M."/>
            <person name="Bowler C."/>
            <person name="Brownlee C."/>
            <person name="Cock J.M."/>
            <person name="Elias M."/>
            <person name="Gladyshev V.N."/>
            <person name="Groth M."/>
            <person name="Guda C."/>
            <person name="Hadaegh A."/>
            <person name="Iglesias-Rodriguez M.D."/>
            <person name="Jenkins J."/>
            <person name="Jones B.M."/>
            <person name="Lawson T."/>
            <person name="Leese F."/>
            <person name="Lindquist E."/>
            <person name="Lobanov A."/>
            <person name="Lomsadze A."/>
            <person name="Malik S.B."/>
            <person name="Marsh M.E."/>
            <person name="Mackinder L."/>
            <person name="Mock T."/>
            <person name="Mueller-Roeber B."/>
            <person name="Pagarete A."/>
            <person name="Parker M."/>
            <person name="Probert I."/>
            <person name="Quesneville H."/>
            <person name="Raines C."/>
            <person name="Rensing S.A."/>
            <person name="Riano-Pachon D.M."/>
            <person name="Richier S."/>
            <person name="Rokitta S."/>
            <person name="Shiraiwa Y."/>
            <person name="Soanes D.M."/>
            <person name="van der Giezen M."/>
            <person name="Wahlund T.M."/>
            <person name="Williams B."/>
            <person name="Wilson W."/>
            <person name="Wolfe G."/>
            <person name="Wurch L.L."/>
        </authorList>
    </citation>
    <scope>NUCLEOTIDE SEQUENCE</scope>
</reference>
<dbReference type="Gene3D" id="3.30.40.10">
    <property type="entry name" value="Zinc/RING finger domain, C3HC4 (zinc finger)"/>
    <property type="match status" value="1"/>
</dbReference>
<dbReference type="AlphaFoldDB" id="A0A0D3IR38"/>
<dbReference type="HOGENOM" id="CLU_154194_0_0_1"/>
<feature type="transmembrane region" description="Helical" evidence="5">
    <location>
        <begin position="6"/>
        <end position="28"/>
    </location>
</feature>
<keyword evidence="2 4" id="KW-0863">Zinc-finger</keyword>
<keyword evidence="8" id="KW-1185">Reference proteome</keyword>
<dbReference type="Proteomes" id="UP000013827">
    <property type="component" value="Unassembled WGS sequence"/>
</dbReference>
<evidence type="ECO:0000313" key="7">
    <source>
        <dbReference type="EnsemblProtists" id="EOD13723"/>
    </source>
</evidence>
<keyword evidence="5" id="KW-0812">Transmembrane</keyword>
<dbReference type="InterPro" id="IPR013083">
    <property type="entry name" value="Znf_RING/FYVE/PHD"/>
</dbReference>
<keyword evidence="5" id="KW-0472">Membrane</keyword>
<dbReference type="SMART" id="SM00184">
    <property type="entry name" value="RING"/>
    <property type="match status" value="1"/>
</dbReference>
<dbReference type="STRING" id="2903.R1BU99"/>
<dbReference type="GO" id="GO:0005634">
    <property type="term" value="C:nucleus"/>
    <property type="evidence" value="ECO:0007669"/>
    <property type="project" value="TreeGrafter"/>
</dbReference>
<dbReference type="PaxDb" id="2903-EOD13723"/>
<accession>A0A0D3IR38</accession>
<keyword evidence="3" id="KW-0862">Zinc</keyword>
<keyword evidence="1" id="KW-0479">Metal-binding</keyword>
<name>A0A0D3IR38_EMIH1</name>
<dbReference type="Pfam" id="PF13639">
    <property type="entry name" value="zf-RING_2"/>
    <property type="match status" value="1"/>
</dbReference>
<feature type="domain" description="RING-type" evidence="6">
    <location>
        <begin position="69"/>
        <end position="113"/>
    </location>
</feature>
<organism evidence="7 8">
    <name type="scientific">Emiliania huxleyi (strain CCMP1516)</name>
    <dbReference type="NCBI Taxonomy" id="280463"/>
    <lineage>
        <taxon>Eukaryota</taxon>
        <taxon>Haptista</taxon>
        <taxon>Haptophyta</taxon>
        <taxon>Prymnesiophyceae</taxon>
        <taxon>Isochrysidales</taxon>
        <taxon>Noelaerhabdaceae</taxon>
        <taxon>Emiliania</taxon>
    </lineage>
</organism>
<dbReference type="PANTHER" id="PTHR45931:SF3">
    <property type="entry name" value="RING ZINC FINGER-CONTAINING PROTEIN"/>
    <property type="match status" value="1"/>
</dbReference>
<dbReference type="PROSITE" id="PS50089">
    <property type="entry name" value="ZF_RING_2"/>
    <property type="match status" value="1"/>
</dbReference>
<dbReference type="EnsemblProtists" id="EOD13723">
    <property type="protein sequence ID" value="EOD13723"/>
    <property type="gene ID" value="EMIHUDRAFT_246659"/>
</dbReference>
<evidence type="ECO:0000313" key="8">
    <source>
        <dbReference type="Proteomes" id="UP000013827"/>
    </source>
</evidence>
<dbReference type="InterPro" id="IPR001841">
    <property type="entry name" value="Znf_RING"/>
</dbReference>
<dbReference type="SUPFAM" id="SSF57850">
    <property type="entry name" value="RING/U-box"/>
    <property type="match status" value="1"/>
</dbReference>
<evidence type="ECO:0000256" key="5">
    <source>
        <dbReference type="SAM" id="Phobius"/>
    </source>
</evidence>
<evidence type="ECO:0000256" key="1">
    <source>
        <dbReference type="ARBA" id="ARBA00022723"/>
    </source>
</evidence>
<evidence type="ECO:0000259" key="6">
    <source>
        <dbReference type="PROSITE" id="PS50089"/>
    </source>
</evidence>
<dbReference type="InterPro" id="IPR051834">
    <property type="entry name" value="RING_finger_E3_ligase"/>
</dbReference>